<evidence type="ECO:0000259" key="2">
    <source>
        <dbReference type="Pfam" id="PF01835"/>
    </source>
</evidence>
<dbReference type="AlphaFoldDB" id="A0AAV6GX75"/>
<dbReference type="InterPro" id="IPR050473">
    <property type="entry name" value="A2M/Complement_sys"/>
</dbReference>
<dbReference type="PANTHER" id="PTHR11412">
    <property type="entry name" value="MACROGLOBULIN / COMPLEMENT"/>
    <property type="match status" value="1"/>
</dbReference>
<keyword evidence="5" id="KW-1185">Reference proteome</keyword>
<dbReference type="Gene3D" id="2.60.40.1930">
    <property type="match status" value="2"/>
</dbReference>
<evidence type="ECO:0000256" key="1">
    <source>
        <dbReference type="SAM" id="SignalP"/>
    </source>
</evidence>
<dbReference type="Proteomes" id="UP000823561">
    <property type="component" value="Chromosome 7"/>
</dbReference>
<reference evidence="4" key="1">
    <citation type="submission" date="2020-10" db="EMBL/GenBank/DDBJ databases">
        <title>Chromosome-scale genome assembly of the Allis shad, Alosa alosa.</title>
        <authorList>
            <person name="Margot Z."/>
            <person name="Christophe K."/>
            <person name="Cabau C."/>
            <person name="Louis A."/>
            <person name="Berthelot C."/>
            <person name="Parey E."/>
            <person name="Roest Crollius H."/>
            <person name="Montfort J."/>
            <person name="Robinson-Rechavi M."/>
            <person name="Bucao C."/>
            <person name="Bouchez O."/>
            <person name="Gislard M."/>
            <person name="Lluch J."/>
            <person name="Milhes M."/>
            <person name="Lampietro C."/>
            <person name="Lopez Roques C."/>
            <person name="Donnadieu C."/>
            <person name="Braasch I."/>
            <person name="Desvignes T."/>
            <person name="Postlethwait J."/>
            <person name="Bobe J."/>
            <person name="Guiguen Y."/>
        </authorList>
    </citation>
    <scope>NUCLEOTIDE SEQUENCE</scope>
    <source>
        <strain evidence="4">M-15738</strain>
        <tissue evidence="4">Blood</tissue>
    </source>
</reference>
<dbReference type="EMBL" id="JADWDJ010000007">
    <property type="protein sequence ID" value="KAG5278136.1"/>
    <property type="molecule type" value="Genomic_DNA"/>
</dbReference>
<name>A0AAV6GX75_9TELE</name>
<feature type="domain" description="Macroglobulin" evidence="2">
    <location>
        <begin position="135"/>
        <end position="202"/>
    </location>
</feature>
<sequence length="241" mass="26961">MTDMGLLLWWLAATLWLCLPSLSQCNPLYVMTAPNLLRVGGPERVFVEAQDYAGDAFDVTLTVKDYPRKTTELVRETVHLCQDNNNQELAEITIPFGNDVFVEDESLNQYVYLQAQFPGHLVEKVVLVSFQSGYIFVQTDKTIYTPSSTVLYRIYTLSLSLKPSEQQITVNVMNPEGIVVDQEALTPQKGICSGAYKIPDFASYLPVLENDSDSLPVNPDPLDYLFDLQPGNLDLPSVSLL</sequence>
<dbReference type="Pfam" id="PF17790">
    <property type="entry name" value="MG1"/>
    <property type="match status" value="1"/>
</dbReference>
<proteinExistence type="predicted"/>
<dbReference type="InterPro" id="IPR041425">
    <property type="entry name" value="C3/4/5_MG1"/>
</dbReference>
<accession>A0AAV6GX75</accession>
<evidence type="ECO:0000259" key="3">
    <source>
        <dbReference type="Pfam" id="PF17790"/>
    </source>
</evidence>
<gene>
    <name evidence="4" type="ORF">AALO_G00095590</name>
</gene>
<protein>
    <submittedName>
        <fullName evidence="4">Uncharacterized protein</fullName>
    </submittedName>
</protein>
<dbReference type="GO" id="GO:0004866">
    <property type="term" value="F:endopeptidase inhibitor activity"/>
    <property type="evidence" value="ECO:0007669"/>
    <property type="project" value="InterPro"/>
</dbReference>
<keyword evidence="1" id="KW-0732">Signal</keyword>
<evidence type="ECO:0000313" key="4">
    <source>
        <dbReference type="EMBL" id="KAG5278136.1"/>
    </source>
</evidence>
<dbReference type="PANTHER" id="PTHR11412:SF81">
    <property type="entry name" value="COMPLEMENT C3"/>
    <property type="match status" value="1"/>
</dbReference>
<dbReference type="Pfam" id="PF01835">
    <property type="entry name" value="MG2"/>
    <property type="match status" value="1"/>
</dbReference>
<organism evidence="4 5">
    <name type="scientific">Alosa alosa</name>
    <name type="common">allis shad</name>
    <dbReference type="NCBI Taxonomy" id="278164"/>
    <lineage>
        <taxon>Eukaryota</taxon>
        <taxon>Metazoa</taxon>
        <taxon>Chordata</taxon>
        <taxon>Craniata</taxon>
        <taxon>Vertebrata</taxon>
        <taxon>Euteleostomi</taxon>
        <taxon>Actinopterygii</taxon>
        <taxon>Neopterygii</taxon>
        <taxon>Teleostei</taxon>
        <taxon>Clupei</taxon>
        <taxon>Clupeiformes</taxon>
        <taxon>Clupeoidei</taxon>
        <taxon>Clupeidae</taxon>
        <taxon>Alosa</taxon>
    </lineage>
</organism>
<feature type="domain" description="Complement C3/4/5 macroglobulin" evidence="3">
    <location>
        <begin position="27"/>
        <end position="129"/>
    </location>
</feature>
<evidence type="ECO:0000313" key="5">
    <source>
        <dbReference type="Proteomes" id="UP000823561"/>
    </source>
</evidence>
<comment type="caution">
    <text evidence="4">The sequence shown here is derived from an EMBL/GenBank/DDBJ whole genome shotgun (WGS) entry which is preliminary data.</text>
</comment>
<dbReference type="InterPro" id="IPR002890">
    <property type="entry name" value="MG2"/>
</dbReference>
<feature type="chain" id="PRO_5043899343" evidence="1">
    <location>
        <begin position="26"/>
        <end position="241"/>
    </location>
</feature>
<feature type="signal peptide" evidence="1">
    <location>
        <begin position="1"/>
        <end position="25"/>
    </location>
</feature>